<evidence type="ECO:0000313" key="2">
    <source>
        <dbReference type="EMBL" id="KAF6199827.1"/>
    </source>
</evidence>
<comment type="caution">
    <text evidence="2">The sequence shown here is derived from an EMBL/GenBank/DDBJ whole genome shotgun (WGS) entry which is preliminary data.</text>
</comment>
<evidence type="ECO:0000256" key="1">
    <source>
        <dbReference type="ARBA" id="ARBA00022737"/>
    </source>
</evidence>
<dbReference type="SUPFAM" id="SSF47473">
    <property type="entry name" value="EF-hand"/>
    <property type="match status" value="1"/>
</dbReference>
<dbReference type="AlphaFoldDB" id="A0A8S9WT32"/>
<keyword evidence="3" id="KW-1185">Reference proteome</keyword>
<dbReference type="GO" id="GO:0005509">
    <property type="term" value="F:calcium ion binding"/>
    <property type="evidence" value="ECO:0007669"/>
    <property type="project" value="InterPro"/>
</dbReference>
<proteinExistence type="predicted"/>
<dbReference type="InterPro" id="IPR028846">
    <property type="entry name" value="Recoverin"/>
</dbReference>
<reference evidence="2" key="1">
    <citation type="journal article" date="2021" name="Mol. Ecol. Resour.">
        <title>Apolygus lucorum genome provides insights into omnivorousness and mesophyll feeding.</title>
        <authorList>
            <person name="Liu Y."/>
            <person name="Liu H."/>
            <person name="Wang H."/>
            <person name="Huang T."/>
            <person name="Liu B."/>
            <person name="Yang B."/>
            <person name="Yin L."/>
            <person name="Li B."/>
            <person name="Zhang Y."/>
            <person name="Zhang S."/>
            <person name="Jiang F."/>
            <person name="Zhang X."/>
            <person name="Ren Y."/>
            <person name="Wang B."/>
            <person name="Wang S."/>
            <person name="Lu Y."/>
            <person name="Wu K."/>
            <person name="Fan W."/>
            <person name="Wang G."/>
        </authorList>
    </citation>
    <scope>NUCLEOTIDE SEQUENCE</scope>
    <source>
        <strain evidence="2">12Hb</strain>
    </source>
</reference>
<dbReference type="EMBL" id="WIXP02000014">
    <property type="protein sequence ID" value="KAF6199827.1"/>
    <property type="molecule type" value="Genomic_DNA"/>
</dbReference>
<evidence type="ECO:0000313" key="3">
    <source>
        <dbReference type="Proteomes" id="UP000466442"/>
    </source>
</evidence>
<dbReference type="PANTHER" id="PTHR23055:SF185">
    <property type="entry name" value="NEUROCALCIN HOMOLOG-LIKE PROTEIN"/>
    <property type="match status" value="1"/>
</dbReference>
<dbReference type="Proteomes" id="UP000466442">
    <property type="component" value="Unassembled WGS sequence"/>
</dbReference>
<name>A0A8S9WT32_APOLU</name>
<dbReference type="Gene3D" id="1.10.238.10">
    <property type="entry name" value="EF-hand"/>
    <property type="match status" value="1"/>
</dbReference>
<dbReference type="InterPro" id="IPR011992">
    <property type="entry name" value="EF-hand-dom_pair"/>
</dbReference>
<gene>
    <name evidence="2" type="ORF">GE061_006125</name>
</gene>
<dbReference type="OrthoDB" id="191686at2759"/>
<accession>A0A8S9WT32</accession>
<protein>
    <submittedName>
        <fullName evidence="2">Uncharacterized protein</fullName>
    </submittedName>
</protein>
<sequence>MLADSTDYQSAEEELDQFNIHVSRHRPEELTKLMKTTKFTRKEIQLIYRGFKQECPTGMVDEDSFKHIFSQFFPQGEQLAAEHIDHSLRAKIEANIMRVNENFQVLRDIDKSIFEAMLEDENVTDEQLEEEALGASEYEFEKNEVQALYNARKSKSKFVSSRWWEGPKWFMGNENNWPPREIPEIDESDNPMIRASRALTDKVSEVMGGLFQKT</sequence>
<organism evidence="2 3">
    <name type="scientific">Apolygus lucorum</name>
    <name type="common">Small green plant bug</name>
    <name type="synonym">Lygocoris lucorum</name>
    <dbReference type="NCBI Taxonomy" id="248454"/>
    <lineage>
        <taxon>Eukaryota</taxon>
        <taxon>Metazoa</taxon>
        <taxon>Ecdysozoa</taxon>
        <taxon>Arthropoda</taxon>
        <taxon>Hexapoda</taxon>
        <taxon>Insecta</taxon>
        <taxon>Pterygota</taxon>
        <taxon>Neoptera</taxon>
        <taxon>Paraneoptera</taxon>
        <taxon>Hemiptera</taxon>
        <taxon>Heteroptera</taxon>
        <taxon>Panheteroptera</taxon>
        <taxon>Cimicomorpha</taxon>
        <taxon>Miridae</taxon>
        <taxon>Mirini</taxon>
        <taxon>Apolygus</taxon>
    </lineage>
</organism>
<dbReference type="PANTHER" id="PTHR23055">
    <property type="entry name" value="CALCIUM BINDING PROTEINS"/>
    <property type="match status" value="1"/>
</dbReference>
<keyword evidence="1" id="KW-0677">Repeat</keyword>